<name>A0AAW2FK46_9HYME</name>
<proteinExistence type="predicted"/>
<organism evidence="1 2">
    <name type="scientific">Cardiocondyla obscurior</name>
    <dbReference type="NCBI Taxonomy" id="286306"/>
    <lineage>
        <taxon>Eukaryota</taxon>
        <taxon>Metazoa</taxon>
        <taxon>Ecdysozoa</taxon>
        <taxon>Arthropoda</taxon>
        <taxon>Hexapoda</taxon>
        <taxon>Insecta</taxon>
        <taxon>Pterygota</taxon>
        <taxon>Neoptera</taxon>
        <taxon>Endopterygota</taxon>
        <taxon>Hymenoptera</taxon>
        <taxon>Apocrita</taxon>
        <taxon>Aculeata</taxon>
        <taxon>Formicoidea</taxon>
        <taxon>Formicidae</taxon>
        <taxon>Myrmicinae</taxon>
        <taxon>Cardiocondyla</taxon>
    </lineage>
</organism>
<dbReference type="Proteomes" id="UP001430953">
    <property type="component" value="Unassembled WGS sequence"/>
</dbReference>
<dbReference type="EMBL" id="JADYXP020000010">
    <property type="protein sequence ID" value="KAL0115802.1"/>
    <property type="molecule type" value="Genomic_DNA"/>
</dbReference>
<protein>
    <submittedName>
        <fullName evidence="1">Uncharacterized protein</fullName>
    </submittedName>
</protein>
<accession>A0AAW2FK46</accession>
<reference evidence="1 2" key="1">
    <citation type="submission" date="2023-03" db="EMBL/GenBank/DDBJ databases">
        <title>High recombination rates correlate with genetic variation in Cardiocondyla obscurior ants.</title>
        <authorList>
            <person name="Errbii M."/>
        </authorList>
    </citation>
    <scope>NUCLEOTIDE SEQUENCE [LARGE SCALE GENOMIC DNA]</scope>
    <source>
        <strain evidence="1">Alpha-2009</strain>
        <tissue evidence="1">Whole body</tissue>
    </source>
</reference>
<evidence type="ECO:0000313" key="2">
    <source>
        <dbReference type="Proteomes" id="UP001430953"/>
    </source>
</evidence>
<comment type="caution">
    <text evidence="1">The sequence shown here is derived from an EMBL/GenBank/DDBJ whole genome shotgun (WGS) entry which is preliminary data.</text>
</comment>
<dbReference type="AlphaFoldDB" id="A0AAW2FK46"/>
<evidence type="ECO:0000313" key="1">
    <source>
        <dbReference type="EMBL" id="KAL0115802.1"/>
    </source>
</evidence>
<sequence length="69" mass="7855">MLNSTVMRISLYSGIYLNLRRVGRVISVDQSGGISKERELGPKLGCNYSRLPCKLPSCHSYLARWIQLR</sequence>
<gene>
    <name evidence="1" type="ORF">PUN28_010979</name>
</gene>
<keyword evidence="2" id="KW-1185">Reference proteome</keyword>